<protein>
    <submittedName>
        <fullName evidence="3">Ferrous iron transport protein FeoA</fullName>
    </submittedName>
</protein>
<evidence type="ECO:0000313" key="4">
    <source>
        <dbReference type="Proteomes" id="UP000078390"/>
    </source>
</evidence>
<dbReference type="SMART" id="SM00899">
    <property type="entry name" value="FeoA"/>
    <property type="match status" value="1"/>
</dbReference>
<dbReference type="OrthoDB" id="598373at2"/>
<dbReference type="InterPro" id="IPR007167">
    <property type="entry name" value="Fe-transptr_FeoA-like"/>
</dbReference>
<dbReference type="SUPFAM" id="SSF50037">
    <property type="entry name" value="C-terminal domain of transcriptional repressors"/>
    <property type="match status" value="1"/>
</dbReference>
<dbReference type="EMBL" id="LWLG01000017">
    <property type="protein sequence ID" value="OAQ20064.1"/>
    <property type="molecule type" value="Genomic_DNA"/>
</dbReference>
<dbReference type="InterPro" id="IPR038157">
    <property type="entry name" value="FeoA_core_dom"/>
</dbReference>
<dbReference type="GO" id="GO:0046914">
    <property type="term" value="F:transition metal ion binding"/>
    <property type="evidence" value="ECO:0007669"/>
    <property type="project" value="InterPro"/>
</dbReference>
<dbReference type="PANTHER" id="PTHR43151:SF1">
    <property type="entry name" value="SSR2333 PROTEIN"/>
    <property type="match status" value="1"/>
</dbReference>
<keyword evidence="4" id="KW-1185">Reference proteome</keyword>
<dbReference type="Gene3D" id="2.30.30.90">
    <property type="match status" value="1"/>
</dbReference>
<feature type="domain" description="Ferrous iron transporter FeoA-like" evidence="2">
    <location>
        <begin position="6"/>
        <end position="114"/>
    </location>
</feature>
<dbReference type="Proteomes" id="UP000078390">
    <property type="component" value="Unassembled WGS sequence"/>
</dbReference>
<evidence type="ECO:0000259" key="2">
    <source>
        <dbReference type="SMART" id="SM00899"/>
    </source>
</evidence>
<dbReference type="STRING" id="999894.TDIS_1884"/>
<evidence type="ECO:0000256" key="1">
    <source>
        <dbReference type="ARBA" id="ARBA00023004"/>
    </source>
</evidence>
<reference evidence="3 4" key="1">
    <citation type="submission" date="2016-04" db="EMBL/GenBank/DDBJ databases">
        <title>Genome analysis of Thermosulfurimonas dismutans, the first thermophilic sulfur-disproportionating bacterium of the phylum Thermodesulfobacteria.</title>
        <authorList>
            <person name="Mardanov A.V."/>
            <person name="Beletsky A.V."/>
            <person name="Kadnikov V.V."/>
            <person name="Slobodkin A.I."/>
            <person name="Ravin N.V."/>
        </authorList>
    </citation>
    <scope>NUCLEOTIDE SEQUENCE [LARGE SCALE GENOMIC DNA]</scope>
    <source>
        <strain evidence="3 4">S95</strain>
    </source>
</reference>
<accession>A0A179D1X4</accession>
<proteinExistence type="predicted"/>
<dbReference type="InterPro" id="IPR053184">
    <property type="entry name" value="FeoA-like"/>
</dbReference>
<keyword evidence="1" id="KW-0408">Iron</keyword>
<gene>
    <name evidence="3" type="ORF">TDIS_1884</name>
</gene>
<dbReference type="RefSeq" id="WP_068671626.1">
    <property type="nucleotide sequence ID" value="NZ_LWLG01000017.1"/>
</dbReference>
<dbReference type="PANTHER" id="PTHR43151">
    <property type="entry name" value="FEOA FAMILY PROTEIN"/>
    <property type="match status" value="1"/>
</dbReference>
<comment type="caution">
    <text evidence="3">The sequence shown here is derived from an EMBL/GenBank/DDBJ whole genome shotgun (WGS) entry which is preliminary data.</text>
</comment>
<dbReference type="AlphaFoldDB" id="A0A179D1X4"/>
<dbReference type="Pfam" id="PF04023">
    <property type="entry name" value="FeoA"/>
    <property type="match status" value="1"/>
</dbReference>
<evidence type="ECO:0000313" key="3">
    <source>
        <dbReference type="EMBL" id="OAQ20064.1"/>
    </source>
</evidence>
<organism evidence="3 4">
    <name type="scientific">Thermosulfurimonas dismutans</name>
    <dbReference type="NCBI Taxonomy" id="999894"/>
    <lineage>
        <taxon>Bacteria</taxon>
        <taxon>Pseudomonadati</taxon>
        <taxon>Thermodesulfobacteriota</taxon>
        <taxon>Thermodesulfobacteria</taxon>
        <taxon>Thermodesulfobacteriales</taxon>
        <taxon>Thermodesulfobacteriaceae</taxon>
        <taxon>Thermosulfurimonas</taxon>
    </lineage>
</organism>
<name>A0A179D1X4_9BACT</name>
<sequence length="121" mass="12980">MKGGAVTVLELKPGERGEVCEILPGGGEKRGGGKGLAYGHRHCHRHRHCQGRGRSRRGGEGKGCGERLLEVLGVYRGQVLEVMENRGCGPVVLKVGDSRFVLGRGQAARILVNRIGEEVKS</sequence>
<dbReference type="InterPro" id="IPR008988">
    <property type="entry name" value="Transcriptional_repressor_C"/>
</dbReference>